<dbReference type="UniPathway" id="UPA00232"/>
<dbReference type="Pfam" id="PF01209">
    <property type="entry name" value="Ubie_methyltran"/>
    <property type="match status" value="1"/>
</dbReference>
<comment type="caution">
    <text evidence="6">Lacks conserved residue(s) required for the propagation of feature annotation.</text>
</comment>
<comment type="catalytic activity">
    <reaction evidence="6">
        <text>a 2-methoxy-6-(all-trans-polyprenyl)benzene-1,4-diol + S-adenosyl-L-methionine = a 5-methoxy-2-methyl-3-(all-trans-polyprenyl)benzene-1,4-diol + S-adenosyl-L-homocysteine + H(+)</text>
        <dbReference type="Rhea" id="RHEA:28286"/>
        <dbReference type="Rhea" id="RHEA-COMP:10858"/>
        <dbReference type="Rhea" id="RHEA-COMP:10859"/>
        <dbReference type="ChEBI" id="CHEBI:15378"/>
        <dbReference type="ChEBI" id="CHEBI:57856"/>
        <dbReference type="ChEBI" id="CHEBI:59789"/>
        <dbReference type="ChEBI" id="CHEBI:84166"/>
        <dbReference type="ChEBI" id="CHEBI:84167"/>
        <dbReference type="EC" id="2.1.1.201"/>
    </reaction>
</comment>
<dbReference type="GO" id="GO:0031314">
    <property type="term" value="C:extrinsic component of mitochondrial inner membrane"/>
    <property type="evidence" value="ECO:0007669"/>
    <property type="project" value="UniProtKB-UniRule"/>
</dbReference>
<evidence type="ECO:0000256" key="6">
    <source>
        <dbReference type="HAMAP-Rule" id="MF_03191"/>
    </source>
</evidence>
<comment type="function">
    <text evidence="6">Methyltransferase required for the conversion of 2-polyprenyl-6-methoxy-1,4-benzoquinol (DDMQH2) to 2-polyprenyl-3-methyl-6-methoxy-1,4-benzoquinol (DMQH2).</text>
</comment>
<dbReference type="EC" id="2.1.1.201" evidence="6"/>
<dbReference type="Gene3D" id="3.40.50.150">
    <property type="entry name" value="Vaccinia Virus protein VP39"/>
    <property type="match status" value="1"/>
</dbReference>
<dbReference type="GO" id="GO:0008425">
    <property type="term" value="F:2-methoxy-6-polyprenyl-1,4-benzoquinol methyltransferase activity"/>
    <property type="evidence" value="ECO:0007669"/>
    <property type="project" value="UniProtKB-UniRule"/>
</dbReference>
<protein>
    <recommendedName>
        <fullName evidence="6">2-methoxy-6-polyprenyl-1,4-benzoquinol methylase, mitochondrial</fullName>
        <ecNumber evidence="6">2.1.1.201</ecNumber>
    </recommendedName>
    <alternativeName>
        <fullName evidence="6">Ubiquinone biosynthesis methyltransferase COQ5</fullName>
    </alternativeName>
</protein>
<evidence type="ECO:0000256" key="2">
    <source>
        <dbReference type="ARBA" id="ARBA00022679"/>
    </source>
</evidence>
<feature type="region of interest" description="Disordered" evidence="7">
    <location>
        <begin position="21"/>
        <end position="87"/>
    </location>
</feature>
<comment type="subcellular location">
    <subcellularLocation>
        <location evidence="6">Mitochondrion inner membrane</location>
        <topology evidence="6">Peripheral membrane protein</topology>
        <orientation evidence="6">Matrix side</orientation>
    </subcellularLocation>
</comment>
<dbReference type="CDD" id="cd02440">
    <property type="entry name" value="AdoMet_MTases"/>
    <property type="match status" value="1"/>
</dbReference>
<dbReference type="FunFam" id="3.40.50.150:FF:000064">
    <property type="entry name" value="2-methoxy-6-polyprenyl-1,4-benzoquinol methylase, mitochondrial"/>
    <property type="match status" value="1"/>
</dbReference>
<dbReference type="SUPFAM" id="SSF53335">
    <property type="entry name" value="S-adenosyl-L-methionine-dependent methyltransferases"/>
    <property type="match status" value="1"/>
</dbReference>
<dbReference type="HAMAP" id="MF_01813">
    <property type="entry name" value="MenG_UbiE_methyltr"/>
    <property type="match status" value="1"/>
</dbReference>
<feature type="compositionally biased region" description="Low complexity" evidence="7">
    <location>
        <begin position="37"/>
        <end position="78"/>
    </location>
</feature>
<gene>
    <name evidence="6" type="primary">COQ5</name>
    <name evidence="8" type="ORF">MANT1106_LOCUS15800</name>
</gene>
<name>A0A7S0XBT0_9CHLO</name>
<dbReference type="AlphaFoldDB" id="A0A7S0XBT0"/>
<dbReference type="PANTHER" id="PTHR43591">
    <property type="entry name" value="METHYLTRANSFERASE"/>
    <property type="match status" value="1"/>
</dbReference>
<evidence type="ECO:0000256" key="5">
    <source>
        <dbReference type="ARBA" id="ARBA00046387"/>
    </source>
</evidence>
<keyword evidence="3 6" id="KW-0831">Ubiquinone biosynthesis</keyword>
<evidence type="ECO:0000256" key="1">
    <source>
        <dbReference type="ARBA" id="ARBA00022603"/>
    </source>
</evidence>
<evidence type="ECO:0000256" key="7">
    <source>
        <dbReference type="SAM" id="MobiDB-lite"/>
    </source>
</evidence>
<evidence type="ECO:0000256" key="3">
    <source>
        <dbReference type="ARBA" id="ARBA00022688"/>
    </source>
</evidence>
<dbReference type="PROSITE" id="PS01183">
    <property type="entry name" value="UBIE_1"/>
    <property type="match status" value="1"/>
</dbReference>
<dbReference type="PROSITE" id="PS51608">
    <property type="entry name" value="SAM_MT_UBIE"/>
    <property type="match status" value="1"/>
</dbReference>
<comment type="subunit">
    <text evidence="5">Component of a multi-subunit COQ enzyme complex, composed of at least COQ3, COQ4, COQ5, COQ6, COQ7 and COQ9. Interacts with PYURF; the interaction is direct, stabilizes COQ5 protein and associates PYURF with COQ enzyme complex.</text>
</comment>
<keyword evidence="6" id="KW-0999">Mitochondrion inner membrane</keyword>
<keyword evidence="6" id="KW-0496">Mitochondrion</keyword>
<keyword evidence="2 6" id="KW-0808">Transferase</keyword>
<dbReference type="InterPro" id="IPR004033">
    <property type="entry name" value="UbiE/COQ5_MeTrFase"/>
</dbReference>
<reference evidence="8" key="1">
    <citation type="submission" date="2021-01" db="EMBL/GenBank/DDBJ databases">
        <authorList>
            <person name="Corre E."/>
            <person name="Pelletier E."/>
            <person name="Niang G."/>
            <person name="Scheremetjew M."/>
            <person name="Finn R."/>
            <person name="Kale V."/>
            <person name="Holt S."/>
            <person name="Cochrane G."/>
            <person name="Meng A."/>
            <person name="Brown T."/>
            <person name="Cohen L."/>
        </authorList>
    </citation>
    <scope>NUCLEOTIDE SEQUENCE</scope>
    <source>
        <strain evidence="8">SL-175</strain>
    </source>
</reference>
<keyword evidence="1 6" id="KW-0489">Methyltransferase</keyword>
<keyword evidence="4 6" id="KW-0949">S-adenosyl-L-methionine</keyword>
<evidence type="ECO:0000313" key="8">
    <source>
        <dbReference type="EMBL" id="CAD8713482.1"/>
    </source>
</evidence>
<proteinExistence type="inferred from homology"/>
<dbReference type="NCBIfam" id="TIGR01934">
    <property type="entry name" value="MenG_MenH_UbiE"/>
    <property type="match status" value="1"/>
</dbReference>
<comment type="similarity">
    <text evidence="6">Belongs to the class I-like SAM-binding methyltransferase superfamily. MenG/UbiE family.</text>
</comment>
<dbReference type="PANTHER" id="PTHR43591:SF24">
    <property type="entry name" value="2-METHOXY-6-POLYPRENYL-1,4-BENZOQUINOL METHYLASE, MITOCHONDRIAL"/>
    <property type="match status" value="1"/>
</dbReference>
<dbReference type="InterPro" id="IPR023576">
    <property type="entry name" value="UbiE/COQ5_MeTrFase_CS"/>
</dbReference>
<dbReference type="GO" id="GO:0032259">
    <property type="term" value="P:methylation"/>
    <property type="evidence" value="ECO:0007669"/>
    <property type="project" value="UniProtKB-KW"/>
</dbReference>
<keyword evidence="6" id="KW-0472">Membrane</keyword>
<dbReference type="EMBL" id="HBFC01026106">
    <property type="protein sequence ID" value="CAD8713482.1"/>
    <property type="molecule type" value="Transcribed_RNA"/>
</dbReference>
<feature type="binding site" evidence="6">
    <location>
        <position position="147"/>
    </location>
    <ligand>
        <name>S-adenosyl-L-methionine</name>
        <dbReference type="ChEBI" id="CHEBI:59789"/>
    </ligand>
</feature>
<feature type="binding site" evidence="6">
    <location>
        <begin position="223"/>
        <end position="224"/>
    </location>
    <ligand>
        <name>S-adenosyl-L-methionine</name>
        <dbReference type="ChEBI" id="CHEBI:59789"/>
    </ligand>
</feature>
<feature type="binding site" evidence="6">
    <location>
        <position position="185"/>
    </location>
    <ligand>
        <name>S-adenosyl-L-methionine</name>
        <dbReference type="ChEBI" id="CHEBI:59789"/>
    </ligand>
</feature>
<dbReference type="InterPro" id="IPR029063">
    <property type="entry name" value="SAM-dependent_MTases_sf"/>
</dbReference>
<evidence type="ECO:0000256" key="4">
    <source>
        <dbReference type="ARBA" id="ARBA00022691"/>
    </source>
</evidence>
<accession>A0A7S0XBT0</accession>
<organism evidence="8">
    <name type="scientific">Mantoniella antarctica</name>
    <dbReference type="NCBI Taxonomy" id="81844"/>
    <lineage>
        <taxon>Eukaryota</taxon>
        <taxon>Viridiplantae</taxon>
        <taxon>Chlorophyta</taxon>
        <taxon>Mamiellophyceae</taxon>
        <taxon>Mamiellales</taxon>
        <taxon>Mamiellaceae</taxon>
        <taxon>Mantoniella</taxon>
    </lineage>
</organism>
<comment type="pathway">
    <text evidence="6">Cofactor biosynthesis; ubiquinone biosynthesis.</text>
</comment>
<sequence length="351" mass="37512">MLRNAVSRGGWLVNSARAASVAAPPSCQLSPRDPYGQSQSTVSSTSPSSLLLSARRWMSSSSSSSPEDASEPSSSASPGGTTSFGFRSVNTEEKEGLVRGVFEKVAPSYDLMNDVMSAGVHRVWKDYLVSKVGVFPGMTHLDVAGGTGDVAFRVLRALRTAEATARTGGAAGGPALSAGKVIVSDINPWMLDEGRKRADKLGLSRRVDARGGAVAALSFVEGNAECLPFEDESTDVYTIAFGLRNVTNTLAALKDAHRLLRPGGRFMCLEFSHVTQEPLRSIYEAYSFNVIPALGGLVANDKASYQYLVESIRKFPKQEELEELMREAGFRSVSHENITGGVVAIHSGFKL</sequence>